<sequence length="137" mass="14484">MIIGIGHDIADIDRIAAILGKPTGAKFIDRVLAGAERERAAALTGRRLAEFVAGRFAAKEAVVKALGCGIGTIAGLHDIVIGRDERGKPEVLLSASTLHKLGWEDAQDSGRVIRRVHVTITHDRGLASAFAVAEQLS</sequence>
<dbReference type="HAMAP" id="MF_00101">
    <property type="entry name" value="AcpS"/>
    <property type="match status" value="1"/>
</dbReference>
<dbReference type="GO" id="GO:0008897">
    <property type="term" value="F:holo-[acyl-carrier-protein] synthase activity"/>
    <property type="evidence" value="ECO:0007669"/>
    <property type="project" value="UniProtKB-EC"/>
</dbReference>
<dbReference type="EC" id="2.7.8.7" evidence="8"/>
<keyword evidence="6 8" id="KW-0443">Lipid metabolism</keyword>
<dbReference type="Gene3D" id="3.90.470.20">
    <property type="entry name" value="4'-phosphopantetheinyl transferase domain"/>
    <property type="match status" value="1"/>
</dbReference>
<evidence type="ECO:0000256" key="6">
    <source>
        <dbReference type="ARBA" id="ARBA00023098"/>
    </source>
</evidence>
<comment type="caution">
    <text evidence="10">The sequence shown here is derived from an EMBL/GenBank/DDBJ whole genome shotgun (WGS) entry which is preliminary data.</text>
</comment>
<keyword evidence="4 8" id="KW-0276">Fatty acid metabolism</keyword>
<feature type="binding site" evidence="8">
    <location>
        <position position="8"/>
    </location>
    <ligand>
        <name>Mg(2+)</name>
        <dbReference type="ChEBI" id="CHEBI:18420"/>
    </ligand>
</feature>
<dbReference type="EMBL" id="JACXZA010000006">
    <property type="protein sequence ID" value="MBD3921593.1"/>
    <property type="molecule type" value="Genomic_DNA"/>
</dbReference>
<dbReference type="InterPro" id="IPR002582">
    <property type="entry name" value="ACPS"/>
</dbReference>
<keyword evidence="1 8" id="KW-0444">Lipid biosynthesis</keyword>
<gene>
    <name evidence="8 10" type="primary">acpS</name>
    <name evidence="10" type="ORF">H8B09_22685</name>
</gene>
<comment type="subcellular location">
    <subcellularLocation>
        <location evidence="8">Cytoplasm</location>
    </subcellularLocation>
</comment>
<reference evidence="10 11" key="1">
    <citation type="submission" date="2020-09" db="EMBL/GenBank/DDBJ databases">
        <title>Paenibacillus sp. strain PR3 16S rRNA gene Genome sequencing and assembly.</title>
        <authorList>
            <person name="Kim J."/>
        </authorList>
    </citation>
    <scope>NUCLEOTIDE SEQUENCE [LARGE SCALE GENOMIC DNA]</scope>
    <source>
        <strain evidence="10 11">PR3</strain>
    </source>
</reference>
<keyword evidence="11" id="KW-1185">Reference proteome</keyword>
<comment type="cofactor">
    <cofactor evidence="8">
        <name>Mg(2+)</name>
        <dbReference type="ChEBI" id="CHEBI:18420"/>
    </cofactor>
</comment>
<evidence type="ECO:0000259" key="9">
    <source>
        <dbReference type="Pfam" id="PF01648"/>
    </source>
</evidence>
<comment type="function">
    <text evidence="8">Transfers the 4'-phosphopantetheine moiety from coenzyme A to a Ser of acyl-carrier-protein.</text>
</comment>
<keyword evidence="5 8" id="KW-0460">Magnesium</keyword>
<dbReference type="InterPro" id="IPR037143">
    <property type="entry name" value="4-PPantetheinyl_Trfase_dom_sf"/>
</dbReference>
<comment type="similarity">
    <text evidence="8">Belongs to the P-Pant transferase superfamily. AcpS family.</text>
</comment>
<dbReference type="RefSeq" id="WP_191205888.1">
    <property type="nucleotide sequence ID" value="NZ_JACXZA010000006.1"/>
</dbReference>
<evidence type="ECO:0000256" key="5">
    <source>
        <dbReference type="ARBA" id="ARBA00022842"/>
    </source>
</evidence>
<dbReference type="Proteomes" id="UP000609346">
    <property type="component" value="Unassembled WGS sequence"/>
</dbReference>
<evidence type="ECO:0000313" key="11">
    <source>
        <dbReference type="Proteomes" id="UP000609346"/>
    </source>
</evidence>
<dbReference type="Pfam" id="PF01648">
    <property type="entry name" value="ACPS"/>
    <property type="match status" value="1"/>
</dbReference>
<protein>
    <recommendedName>
        <fullName evidence="8">Holo-[acyl-carrier-protein] synthase</fullName>
        <shortName evidence="8">Holo-ACP synthase</shortName>
        <ecNumber evidence="8">2.7.8.7</ecNumber>
    </recommendedName>
    <alternativeName>
        <fullName evidence="8">4'-phosphopantetheinyl transferase AcpS</fullName>
    </alternativeName>
</protein>
<feature type="binding site" evidence="8">
    <location>
        <position position="60"/>
    </location>
    <ligand>
        <name>Mg(2+)</name>
        <dbReference type="ChEBI" id="CHEBI:18420"/>
    </ligand>
</feature>
<evidence type="ECO:0000256" key="3">
    <source>
        <dbReference type="ARBA" id="ARBA00022723"/>
    </source>
</evidence>
<evidence type="ECO:0000256" key="7">
    <source>
        <dbReference type="ARBA" id="ARBA00023160"/>
    </source>
</evidence>
<evidence type="ECO:0000256" key="1">
    <source>
        <dbReference type="ARBA" id="ARBA00022516"/>
    </source>
</evidence>
<accession>A0ABR8N064</accession>
<dbReference type="InterPro" id="IPR004568">
    <property type="entry name" value="Ppantetheine-prot_Trfase_dom"/>
</dbReference>
<organism evidence="10 11">
    <name type="scientific">Paenibacillus terricola</name>
    <dbReference type="NCBI Taxonomy" id="2763503"/>
    <lineage>
        <taxon>Bacteria</taxon>
        <taxon>Bacillati</taxon>
        <taxon>Bacillota</taxon>
        <taxon>Bacilli</taxon>
        <taxon>Bacillales</taxon>
        <taxon>Paenibacillaceae</taxon>
        <taxon>Paenibacillus</taxon>
    </lineage>
</organism>
<evidence type="ECO:0000313" key="10">
    <source>
        <dbReference type="EMBL" id="MBD3921593.1"/>
    </source>
</evidence>
<dbReference type="SUPFAM" id="SSF56214">
    <property type="entry name" value="4'-phosphopantetheinyl transferase"/>
    <property type="match status" value="1"/>
</dbReference>
<dbReference type="InterPro" id="IPR008278">
    <property type="entry name" value="4-PPantetheinyl_Trfase_dom"/>
</dbReference>
<feature type="domain" description="4'-phosphopantetheinyl transferase" evidence="9">
    <location>
        <begin position="4"/>
        <end position="94"/>
    </location>
</feature>
<dbReference type="NCBIfam" id="TIGR00516">
    <property type="entry name" value="acpS"/>
    <property type="match status" value="1"/>
</dbReference>
<keyword evidence="3 8" id="KW-0479">Metal-binding</keyword>
<name>A0ABR8N064_9BACL</name>
<dbReference type="NCBIfam" id="TIGR00556">
    <property type="entry name" value="pantethn_trn"/>
    <property type="match status" value="1"/>
</dbReference>
<comment type="catalytic activity">
    <reaction evidence="8">
        <text>apo-[ACP] + CoA = holo-[ACP] + adenosine 3',5'-bisphosphate + H(+)</text>
        <dbReference type="Rhea" id="RHEA:12068"/>
        <dbReference type="Rhea" id="RHEA-COMP:9685"/>
        <dbReference type="Rhea" id="RHEA-COMP:9690"/>
        <dbReference type="ChEBI" id="CHEBI:15378"/>
        <dbReference type="ChEBI" id="CHEBI:29999"/>
        <dbReference type="ChEBI" id="CHEBI:57287"/>
        <dbReference type="ChEBI" id="CHEBI:58343"/>
        <dbReference type="ChEBI" id="CHEBI:64479"/>
        <dbReference type="EC" id="2.7.8.7"/>
    </reaction>
</comment>
<evidence type="ECO:0000256" key="2">
    <source>
        <dbReference type="ARBA" id="ARBA00022679"/>
    </source>
</evidence>
<evidence type="ECO:0000256" key="8">
    <source>
        <dbReference type="HAMAP-Rule" id="MF_00101"/>
    </source>
</evidence>
<keyword evidence="2 8" id="KW-0808">Transferase</keyword>
<keyword evidence="7 8" id="KW-0275">Fatty acid biosynthesis</keyword>
<keyword evidence="8" id="KW-0963">Cytoplasm</keyword>
<proteinExistence type="inferred from homology"/>
<evidence type="ECO:0000256" key="4">
    <source>
        <dbReference type="ARBA" id="ARBA00022832"/>
    </source>
</evidence>